<comment type="caution">
    <text evidence="3">The sequence shown here is derived from an EMBL/GenBank/DDBJ whole genome shotgun (WGS) entry which is preliminary data.</text>
</comment>
<accession>C6LCS4</accession>
<reference evidence="3" key="1">
    <citation type="submission" date="2009-07" db="EMBL/GenBank/DDBJ databases">
        <authorList>
            <person name="Weinstock G."/>
            <person name="Sodergren E."/>
            <person name="Clifton S."/>
            <person name="Fulton L."/>
            <person name="Fulton B."/>
            <person name="Courtney L."/>
            <person name="Fronick C."/>
            <person name="Harrison M."/>
            <person name="Strong C."/>
            <person name="Farmer C."/>
            <person name="Delahaunty K."/>
            <person name="Markovic C."/>
            <person name="Hall O."/>
            <person name="Minx P."/>
            <person name="Tomlinson C."/>
            <person name="Mitreva M."/>
            <person name="Nelson J."/>
            <person name="Hou S."/>
            <person name="Wollam A."/>
            <person name="Pepin K.H."/>
            <person name="Johnson M."/>
            <person name="Bhonagiri V."/>
            <person name="Nash W.E."/>
            <person name="Warren W."/>
            <person name="Chinwalla A."/>
            <person name="Mardis E.R."/>
            <person name="Wilson R.K."/>
        </authorList>
    </citation>
    <scope>NUCLEOTIDE SEQUENCE [LARGE SCALE GENOMIC DNA]</scope>
    <source>
        <strain evidence="3">DSM 14469</strain>
    </source>
</reference>
<dbReference type="STRING" id="168384.SAMN05660368_00038"/>
<feature type="domain" description="LytR/CpsA/Psr regulator C-terminal" evidence="2">
    <location>
        <begin position="154"/>
        <end position="230"/>
    </location>
</feature>
<evidence type="ECO:0000313" key="3">
    <source>
        <dbReference type="EMBL" id="EET61738.1"/>
    </source>
</evidence>
<dbReference type="AlphaFoldDB" id="C6LCS4"/>
<proteinExistence type="predicted"/>
<sequence>MRKWLWTVFLLFICIAGIAASLYLYKQDDRQGPVITVESENVTYYAGGDTSVLLKGVTAMDETDGDLTENIMIEAIYPSADGTSAEIIYAVMDKSNNVTKAKRNVKYVDESQQTQGETDAGGQIKETEPQITETQEASEKAEAVGRESELKEAKLAIINGSNVAGVAAMLQERFREEGFQNISIGSYQGQIEETVIYTENVELGELLKEYFPEANIENEMVSSGIDISVTLMDACIIVGQTDAEKL</sequence>
<dbReference type="Pfam" id="PF13399">
    <property type="entry name" value="LytR_C"/>
    <property type="match status" value="1"/>
</dbReference>
<dbReference type="EMBL" id="ACCL02000005">
    <property type="protein sequence ID" value="EET61738.1"/>
    <property type="molecule type" value="Genomic_DNA"/>
</dbReference>
<protein>
    <recommendedName>
        <fullName evidence="2">LytR/CpsA/Psr regulator C-terminal domain-containing protein</fullName>
    </recommendedName>
</protein>
<evidence type="ECO:0000256" key="1">
    <source>
        <dbReference type="SAM" id="MobiDB-lite"/>
    </source>
</evidence>
<gene>
    <name evidence="3" type="ORF">BRYFOR_06421</name>
</gene>
<dbReference type="Gene3D" id="3.30.70.2390">
    <property type="match status" value="1"/>
</dbReference>
<evidence type="ECO:0000313" key="4">
    <source>
        <dbReference type="Proteomes" id="UP000005561"/>
    </source>
</evidence>
<dbReference type="InterPro" id="IPR027381">
    <property type="entry name" value="LytR/CpsA/Psr_C"/>
</dbReference>
<dbReference type="eggNOG" id="ENOG5032WQX">
    <property type="taxonomic scope" value="Bacteria"/>
</dbReference>
<evidence type="ECO:0000259" key="2">
    <source>
        <dbReference type="Pfam" id="PF13399"/>
    </source>
</evidence>
<organism evidence="3 4">
    <name type="scientific">Marvinbryantia formatexigens DSM 14469</name>
    <dbReference type="NCBI Taxonomy" id="478749"/>
    <lineage>
        <taxon>Bacteria</taxon>
        <taxon>Bacillati</taxon>
        <taxon>Bacillota</taxon>
        <taxon>Clostridia</taxon>
        <taxon>Lachnospirales</taxon>
        <taxon>Lachnospiraceae</taxon>
        <taxon>Marvinbryantia</taxon>
    </lineage>
</organism>
<dbReference type="RefSeq" id="WP_006861216.1">
    <property type="nucleotide sequence ID" value="NZ_ACCL02000005.1"/>
</dbReference>
<dbReference type="Proteomes" id="UP000005561">
    <property type="component" value="Unassembled WGS sequence"/>
</dbReference>
<dbReference type="InterPro" id="IPR013783">
    <property type="entry name" value="Ig-like_fold"/>
</dbReference>
<dbReference type="OrthoDB" id="1972074at2"/>
<dbReference type="Gene3D" id="2.60.40.10">
    <property type="entry name" value="Immunoglobulins"/>
    <property type="match status" value="1"/>
</dbReference>
<feature type="region of interest" description="Disordered" evidence="1">
    <location>
        <begin position="109"/>
        <end position="137"/>
    </location>
</feature>
<keyword evidence="4" id="KW-1185">Reference proteome</keyword>
<name>C6LCS4_9FIRM</name>